<evidence type="ECO:0000313" key="2">
    <source>
        <dbReference type="Proteomes" id="UP001302321"/>
    </source>
</evidence>
<protein>
    <submittedName>
        <fullName evidence="1">Uncharacterized protein</fullName>
    </submittedName>
</protein>
<feature type="non-terminal residue" evidence="1">
    <location>
        <position position="1"/>
    </location>
</feature>
<evidence type="ECO:0000313" key="1">
    <source>
        <dbReference type="EMBL" id="KAK4177769.1"/>
    </source>
</evidence>
<accession>A0AAN6W9A0</accession>
<keyword evidence="2" id="KW-1185">Reference proteome</keyword>
<sequence length="100" mass="11721">EEVPHIQVVRFKHDLWAFINKNVKLMEDMLKAIVESWQCYLYWLRLSLIKIGKLPARGESFTSKSDLSVISYKVDNCAFGRGKSYDDLVRSLAIKEKWPE</sequence>
<dbReference type="EMBL" id="MU866155">
    <property type="protein sequence ID" value="KAK4177769.1"/>
    <property type="molecule type" value="Genomic_DNA"/>
</dbReference>
<reference evidence="1" key="1">
    <citation type="journal article" date="2023" name="Mol. Phylogenet. Evol.">
        <title>Genome-scale phylogeny and comparative genomics of the fungal order Sordariales.</title>
        <authorList>
            <person name="Hensen N."/>
            <person name="Bonometti L."/>
            <person name="Westerberg I."/>
            <person name="Brannstrom I.O."/>
            <person name="Guillou S."/>
            <person name="Cros-Aarteil S."/>
            <person name="Calhoun S."/>
            <person name="Haridas S."/>
            <person name="Kuo A."/>
            <person name="Mondo S."/>
            <person name="Pangilinan J."/>
            <person name="Riley R."/>
            <person name="LaButti K."/>
            <person name="Andreopoulos B."/>
            <person name="Lipzen A."/>
            <person name="Chen C."/>
            <person name="Yan M."/>
            <person name="Daum C."/>
            <person name="Ng V."/>
            <person name="Clum A."/>
            <person name="Steindorff A."/>
            <person name="Ohm R.A."/>
            <person name="Martin F."/>
            <person name="Silar P."/>
            <person name="Natvig D.O."/>
            <person name="Lalanne C."/>
            <person name="Gautier V."/>
            <person name="Ament-Velasquez S.L."/>
            <person name="Kruys A."/>
            <person name="Hutchinson M.I."/>
            <person name="Powell A.J."/>
            <person name="Barry K."/>
            <person name="Miller A.N."/>
            <person name="Grigoriev I.V."/>
            <person name="Debuchy R."/>
            <person name="Gladieux P."/>
            <person name="Hiltunen Thoren M."/>
            <person name="Johannesson H."/>
        </authorList>
    </citation>
    <scope>NUCLEOTIDE SEQUENCE</scope>
    <source>
        <strain evidence="1">CBS 892.96</strain>
    </source>
</reference>
<gene>
    <name evidence="1" type="ORF">QBC36DRAFT_162661</name>
</gene>
<feature type="non-terminal residue" evidence="1">
    <location>
        <position position="100"/>
    </location>
</feature>
<proteinExistence type="predicted"/>
<dbReference type="AlphaFoldDB" id="A0AAN6W9A0"/>
<name>A0AAN6W9A0_9PEZI</name>
<comment type="caution">
    <text evidence="1">The sequence shown here is derived from an EMBL/GenBank/DDBJ whole genome shotgun (WGS) entry which is preliminary data.</text>
</comment>
<reference evidence="1" key="2">
    <citation type="submission" date="2023-05" db="EMBL/GenBank/DDBJ databases">
        <authorList>
            <consortium name="Lawrence Berkeley National Laboratory"/>
            <person name="Steindorff A."/>
            <person name="Hensen N."/>
            <person name="Bonometti L."/>
            <person name="Westerberg I."/>
            <person name="Brannstrom I.O."/>
            <person name="Guillou S."/>
            <person name="Cros-Aarteil S."/>
            <person name="Calhoun S."/>
            <person name="Haridas S."/>
            <person name="Kuo A."/>
            <person name="Mondo S."/>
            <person name="Pangilinan J."/>
            <person name="Riley R."/>
            <person name="Labutti K."/>
            <person name="Andreopoulos B."/>
            <person name="Lipzen A."/>
            <person name="Chen C."/>
            <person name="Yanf M."/>
            <person name="Daum C."/>
            <person name="Ng V."/>
            <person name="Clum A."/>
            <person name="Ohm R."/>
            <person name="Martin F."/>
            <person name="Silar P."/>
            <person name="Natvig D."/>
            <person name="Lalanne C."/>
            <person name="Gautier V."/>
            <person name="Ament-Velasquez S.L."/>
            <person name="Kruys A."/>
            <person name="Hutchinson M.I."/>
            <person name="Powell A.J."/>
            <person name="Barry K."/>
            <person name="Miller A.N."/>
            <person name="Grigoriev I.V."/>
            <person name="Debuchy R."/>
            <person name="Gladieux P."/>
            <person name="Thoren M.H."/>
            <person name="Johannesson H."/>
        </authorList>
    </citation>
    <scope>NUCLEOTIDE SEQUENCE</scope>
    <source>
        <strain evidence="1">CBS 892.96</strain>
    </source>
</reference>
<dbReference type="Proteomes" id="UP001302321">
    <property type="component" value="Unassembled WGS sequence"/>
</dbReference>
<organism evidence="1 2">
    <name type="scientific">Triangularia setosa</name>
    <dbReference type="NCBI Taxonomy" id="2587417"/>
    <lineage>
        <taxon>Eukaryota</taxon>
        <taxon>Fungi</taxon>
        <taxon>Dikarya</taxon>
        <taxon>Ascomycota</taxon>
        <taxon>Pezizomycotina</taxon>
        <taxon>Sordariomycetes</taxon>
        <taxon>Sordariomycetidae</taxon>
        <taxon>Sordariales</taxon>
        <taxon>Podosporaceae</taxon>
        <taxon>Triangularia</taxon>
    </lineage>
</organism>